<name>A0A232EZU5_9HYME</name>
<comment type="caution">
    <text evidence="1">The sequence shown here is derived from an EMBL/GenBank/DDBJ whole genome shotgun (WGS) entry which is preliminary data.</text>
</comment>
<reference evidence="1 2" key="1">
    <citation type="journal article" date="2017" name="Curr. Biol.">
        <title>The Evolution of Venom by Co-option of Single-Copy Genes.</title>
        <authorList>
            <person name="Martinson E.O."/>
            <person name="Mrinalini"/>
            <person name="Kelkar Y.D."/>
            <person name="Chang C.H."/>
            <person name="Werren J.H."/>
        </authorList>
    </citation>
    <scope>NUCLEOTIDE SEQUENCE [LARGE SCALE GENOMIC DNA]</scope>
    <source>
        <strain evidence="1 2">Alberta</strain>
        <tissue evidence="1">Whole body</tissue>
    </source>
</reference>
<gene>
    <name evidence="1" type="ORF">TSAR_010685</name>
</gene>
<evidence type="ECO:0000313" key="1">
    <source>
        <dbReference type="EMBL" id="OXU23678.1"/>
    </source>
</evidence>
<proteinExistence type="predicted"/>
<keyword evidence="2" id="KW-1185">Reference proteome</keyword>
<accession>A0A232EZU5</accession>
<dbReference type="STRING" id="543379.A0A232EZU5"/>
<organism evidence="1 2">
    <name type="scientific">Trichomalopsis sarcophagae</name>
    <dbReference type="NCBI Taxonomy" id="543379"/>
    <lineage>
        <taxon>Eukaryota</taxon>
        <taxon>Metazoa</taxon>
        <taxon>Ecdysozoa</taxon>
        <taxon>Arthropoda</taxon>
        <taxon>Hexapoda</taxon>
        <taxon>Insecta</taxon>
        <taxon>Pterygota</taxon>
        <taxon>Neoptera</taxon>
        <taxon>Endopterygota</taxon>
        <taxon>Hymenoptera</taxon>
        <taxon>Apocrita</taxon>
        <taxon>Proctotrupomorpha</taxon>
        <taxon>Chalcidoidea</taxon>
        <taxon>Pteromalidae</taxon>
        <taxon>Pteromalinae</taxon>
        <taxon>Trichomalopsis</taxon>
    </lineage>
</organism>
<dbReference type="EMBL" id="NNAY01001526">
    <property type="protein sequence ID" value="OXU23678.1"/>
    <property type="molecule type" value="Genomic_DNA"/>
</dbReference>
<dbReference type="Proteomes" id="UP000215335">
    <property type="component" value="Unassembled WGS sequence"/>
</dbReference>
<sequence length="131" mass="14562">MGKGEVNNRKADANESTIYLTKTPSEASKMLEAALLQMDGILSGAENSSEWKDPIKDLTRNLVSVIQNSPSPLPPPDARTVEILVQWLQPTISLVLPLKCFKALVWDKDKIIFGISTLNLREKSRTLQKSE</sequence>
<protein>
    <submittedName>
        <fullName evidence="1">Uncharacterized protein</fullName>
    </submittedName>
</protein>
<evidence type="ECO:0000313" key="2">
    <source>
        <dbReference type="Proteomes" id="UP000215335"/>
    </source>
</evidence>
<dbReference type="OrthoDB" id="8300281at2759"/>
<dbReference type="AlphaFoldDB" id="A0A232EZU5"/>